<dbReference type="PRINTS" id="PR00604">
    <property type="entry name" value="CYTCHRMECIAB"/>
</dbReference>
<dbReference type="Gene3D" id="1.10.760.10">
    <property type="entry name" value="Cytochrome c-like domain"/>
    <property type="match status" value="1"/>
</dbReference>
<dbReference type="RefSeq" id="WP_337092107.1">
    <property type="nucleotide sequence ID" value="NZ_JAPYKO010000003.1"/>
</dbReference>
<proteinExistence type="predicted"/>
<feature type="domain" description="Cytochrome c" evidence="8">
    <location>
        <begin position="35"/>
        <end position="134"/>
    </location>
</feature>
<dbReference type="Pfam" id="PF00034">
    <property type="entry name" value="Cytochrom_C"/>
    <property type="match status" value="1"/>
</dbReference>
<keyword evidence="1" id="KW-0813">Transport</keyword>
<feature type="chain" id="PRO_5047063564" evidence="7">
    <location>
        <begin position="35"/>
        <end position="135"/>
    </location>
</feature>
<evidence type="ECO:0000313" key="9">
    <source>
        <dbReference type="EMBL" id="MEI9401778.1"/>
    </source>
</evidence>
<evidence type="ECO:0000259" key="8">
    <source>
        <dbReference type="PROSITE" id="PS51007"/>
    </source>
</evidence>
<evidence type="ECO:0000256" key="3">
    <source>
        <dbReference type="ARBA" id="ARBA00022723"/>
    </source>
</evidence>
<organism evidence="9 10">
    <name type="scientific">Mesorhizobium argentiipisi</name>
    <dbReference type="NCBI Taxonomy" id="3015175"/>
    <lineage>
        <taxon>Bacteria</taxon>
        <taxon>Pseudomonadati</taxon>
        <taxon>Pseudomonadota</taxon>
        <taxon>Alphaproteobacteria</taxon>
        <taxon>Hyphomicrobiales</taxon>
        <taxon>Phyllobacteriaceae</taxon>
        <taxon>Mesorhizobium</taxon>
    </lineage>
</organism>
<sequence>MRYTASVPHSVTALRTLPLLVAAQLLGTSQPGAAADASAGQAFFNSHCAACHSHSPGLNRIGPSLAGVVGRKSGTIAGFNYSVSLKNAGVTWDDGSLDKFLQNPNGFVHGTKMFISVPNPADRQNVIAYLGTLKP</sequence>
<reference evidence="9 10" key="1">
    <citation type="submission" date="2022-12" db="EMBL/GenBank/DDBJ databases">
        <authorList>
            <person name="Muema E."/>
        </authorList>
    </citation>
    <scope>NUCLEOTIDE SEQUENCE [LARGE SCALE GENOMIC DNA]</scope>
    <source>
        <strain evidence="10">1330</strain>
    </source>
</reference>
<dbReference type="InterPro" id="IPR036909">
    <property type="entry name" value="Cyt_c-like_dom_sf"/>
</dbReference>
<dbReference type="InterPro" id="IPR009056">
    <property type="entry name" value="Cyt_c-like_dom"/>
</dbReference>
<keyword evidence="5 6" id="KW-0408">Iron</keyword>
<dbReference type="Proteomes" id="UP001366503">
    <property type="component" value="Unassembled WGS sequence"/>
</dbReference>
<dbReference type="InterPro" id="IPR002327">
    <property type="entry name" value="Cyt_c_1A/1B"/>
</dbReference>
<dbReference type="PROSITE" id="PS51007">
    <property type="entry name" value="CYTC"/>
    <property type="match status" value="1"/>
</dbReference>
<evidence type="ECO:0000256" key="6">
    <source>
        <dbReference type="PROSITE-ProRule" id="PRU00433"/>
    </source>
</evidence>
<evidence type="ECO:0000256" key="1">
    <source>
        <dbReference type="ARBA" id="ARBA00022448"/>
    </source>
</evidence>
<evidence type="ECO:0000256" key="7">
    <source>
        <dbReference type="SAM" id="SignalP"/>
    </source>
</evidence>
<evidence type="ECO:0000256" key="2">
    <source>
        <dbReference type="ARBA" id="ARBA00022617"/>
    </source>
</evidence>
<protein>
    <submittedName>
        <fullName evidence="9">C-type cytochrome</fullName>
    </submittedName>
</protein>
<evidence type="ECO:0000256" key="4">
    <source>
        <dbReference type="ARBA" id="ARBA00022982"/>
    </source>
</evidence>
<keyword evidence="7" id="KW-0732">Signal</keyword>
<keyword evidence="3 6" id="KW-0479">Metal-binding</keyword>
<accession>A0ABU8K9U8</accession>
<dbReference type="PANTHER" id="PTHR11961">
    <property type="entry name" value="CYTOCHROME C"/>
    <property type="match status" value="1"/>
</dbReference>
<keyword evidence="4" id="KW-0249">Electron transport</keyword>
<feature type="signal peptide" evidence="7">
    <location>
        <begin position="1"/>
        <end position="34"/>
    </location>
</feature>
<evidence type="ECO:0000256" key="5">
    <source>
        <dbReference type="ARBA" id="ARBA00023004"/>
    </source>
</evidence>
<keyword evidence="2 6" id="KW-0349">Heme</keyword>
<name>A0ABU8K9U8_9HYPH</name>
<comment type="caution">
    <text evidence="9">The sequence shown here is derived from an EMBL/GenBank/DDBJ whole genome shotgun (WGS) entry which is preliminary data.</text>
</comment>
<keyword evidence="10" id="KW-1185">Reference proteome</keyword>
<dbReference type="EMBL" id="JAPYKO010000003">
    <property type="protein sequence ID" value="MEI9401778.1"/>
    <property type="molecule type" value="Genomic_DNA"/>
</dbReference>
<gene>
    <name evidence="9" type="ORF">O7A05_06230</name>
</gene>
<dbReference type="SUPFAM" id="SSF46626">
    <property type="entry name" value="Cytochrome c"/>
    <property type="match status" value="1"/>
</dbReference>
<evidence type="ECO:0000313" key="10">
    <source>
        <dbReference type="Proteomes" id="UP001366503"/>
    </source>
</evidence>